<evidence type="ECO:0000256" key="1">
    <source>
        <dbReference type="ARBA" id="ARBA00022884"/>
    </source>
</evidence>
<dbReference type="GO" id="GO:0005654">
    <property type="term" value="C:nucleoplasm"/>
    <property type="evidence" value="ECO:0007669"/>
    <property type="project" value="TreeGrafter"/>
</dbReference>
<dbReference type="PANTHER" id="PTHR32343:SF22">
    <property type="entry name" value="LD29830P"/>
    <property type="match status" value="1"/>
</dbReference>
<feature type="compositionally biased region" description="Basic and acidic residues" evidence="3">
    <location>
        <begin position="417"/>
        <end position="474"/>
    </location>
</feature>
<dbReference type="PANTHER" id="PTHR32343">
    <property type="entry name" value="SERINE/ARGININE-RICH SPLICING FACTOR"/>
    <property type="match status" value="1"/>
</dbReference>
<accession>A0A4Y7M4J7</accession>
<dbReference type="PROSITE" id="PS50102">
    <property type="entry name" value="RRM"/>
    <property type="match status" value="2"/>
</dbReference>
<gene>
    <name evidence="5" type="primary">EOG090X0EEC</name>
</gene>
<feature type="compositionally biased region" description="Basic and acidic residues" evidence="3">
    <location>
        <begin position="540"/>
        <end position="549"/>
    </location>
</feature>
<dbReference type="InterPro" id="IPR012677">
    <property type="entry name" value="Nucleotide-bd_a/b_plait_sf"/>
</dbReference>
<keyword evidence="1 2" id="KW-0694">RNA-binding</keyword>
<evidence type="ECO:0000313" key="5">
    <source>
        <dbReference type="EMBL" id="SVE76670.1"/>
    </source>
</evidence>
<dbReference type="SMART" id="SM00360">
    <property type="entry name" value="RRM"/>
    <property type="match status" value="2"/>
</dbReference>
<dbReference type="Gene3D" id="3.30.70.330">
    <property type="match status" value="2"/>
</dbReference>
<evidence type="ECO:0000256" key="2">
    <source>
        <dbReference type="PROSITE-ProRule" id="PRU00176"/>
    </source>
</evidence>
<dbReference type="FunFam" id="3.30.70.330:FF:000553">
    <property type="entry name" value="Splicing factor SRp54"/>
    <property type="match status" value="1"/>
</dbReference>
<dbReference type="AlphaFoldDB" id="A0A4Y7M4J7"/>
<dbReference type="FunFam" id="3.30.70.330:FF:000084">
    <property type="entry name" value="Serine/arginine-rich splicing factor 11 isoform 1"/>
    <property type="match status" value="1"/>
</dbReference>
<feature type="region of interest" description="Disordered" evidence="3">
    <location>
        <begin position="314"/>
        <end position="549"/>
    </location>
</feature>
<reference evidence="5" key="1">
    <citation type="submission" date="2018-08" db="EMBL/GenBank/DDBJ databases">
        <authorList>
            <person name="Cornetti L."/>
        </authorList>
    </citation>
    <scope>NUCLEOTIDE SEQUENCE</scope>
    <source>
        <strain evidence="5">FI-G-95-1_INB4-1</strain>
    </source>
</reference>
<evidence type="ECO:0000256" key="3">
    <source>
        <dbReference type="SAM" id="MobiDB-lite"/>
    </source>
</evidence>
<dbReference type="CDD" id="cd12259">
    <property type="entry name" value="RRM_SRSF11_SREK1"/>
    <property type="match status" value="1"/>
</dbReference>
<dbReference type="InterPro" id="IPR035979">
    <property type="entry name" value="RBD_domain_sf"/>
</dbReference>
<dbReference type="Pfam" id="PF00076">
    <property type="entry name" value="RRM_1"/>
    <property type="match status" value="1"/>
</dbReference>
<feature type="domain" description="RRM" evidence="4">
    <location>
        <begin position="18"/>
        <end position="115"/>
    </location>
</feature>
<organism evidence="5">
    <name type="scientific">Daphnia longispina</name>
    <dbReference type="NCBI Taxonomy" id="42846"/>
    <lineage>
        <taxon>Eukaryota</taxon>
        <taxon>Metazoa</taxon>
        <taxon>Ecdysozoa</taxon>
        <taxon>Arthropoda</taxon>
        <taxon>Crustacea</taxon>
        <taxon>Branchiopoda</taxon>
        <taxon>Diplostraca</taxon>
        <taxon>Cladocera</taxon>
        <taxon>Anomopoda</taxon>
        <taxon>Daphniidae</taxon>
        <taxon>Daphnia</taxon>
    </lineage>
</organism>
<dbReference type="InterPro" id="IPR000504">
    <property type="entry name" value="RRM_dom"/>
</dbReference>
<dbReference type="InterPro" id="IPR034192">
    <property type="entry name" value="SREK1_RRM2"/>
</dbReference>
<dbReference type="CDD" id="cd12260">
    <property type="entry name" value="RRM2_SREK1"/>
    <property type="match status" value="1"/>
</dbReference>
<name>A0A4Y7M4J7_9CRUS</name>
<feature type="compositionally biased region" description="Basic residues" evidence="3">
    <location>
        <begin position="332"/>
        <end position="416"/>
    </location>
</feature>
<sequence>MTGSTSSNSSNNDVYADKIVQVTNVAPQANKEQMQTLFGIIGKIEDLRLYPTLRDLSAPVQLRICFVKYSDPGDVPVALHLSNTVFIDRAVSVTLYHGNELPDEGKGIEILNSSSGFGSSDPKLPATLTNQIEGNPPHQVIRTLDPRLSIHNLPNYPLLPASTDSRRLEEIRRTVVAINLDPSRSAKQVIDFFSSAGEVKYFRFCTKQGDDVQYAMIEFVEQESVVPALKLNNKQFGDSIIKVHHSTQSIIKPVQQTKSNEAAQKEIEEAVNRVKEAQQLIPVAIPQEDMPIEKEKEKEKVIVEIEKEKPKAIEKEKEKDKIKEKEKEKSSKRSRTRSKSRSRSRHRSTSRSRRRRSRSKSRERRKRSRSRSRRRTRSRSRSKSRDRRKRSRSREKKRSRSRDRRRRSRSRSRSRKEKSPRPTRERRDRSPKERTKDKDREKSHKDKDKDKDRDKEKTRDKDKSRDKDKKDREKKEKKKDKKEREREREREREKKPKSPASKDDSSADEKEISERNSARRSTPPSPPPPSKSKSRRRSKSREGSRGRSR</sequence>
<feature type="compositionally biased region" description="Basic and acidic residues" evidence="3">
    <location>
        <begin position="314"/>
        <end position="331"/>
    </location>
</feature>
<evidence type="ECO:0000259" key="4">
    <source>
        <dbReference type="PROSITE" id="PS50102"/>
    </source>
</evidence>
<feature type="compositionally biased region" description="Basic and acidic residues" evidence="3">
    <location>
        <begin position="482"/>
        <end position="517"/>
    </location>
</feature>
<dbReference type="EMBL" id="LR007051">
    <property type="protein sequence ID" value="SVE76670.1"/>
    <property type="molecule type" value="mRNA"/>
</dbReference>
<protein>
    <submittedName>
        <fullName evidence="5">EOG090X0EEC</fullName>
    </submittedName>
</protein>
<dbReference type="SUPFAM" id="SSF54928">
    <property type="entry name" value="RNA-binding domain, RBD"/>
    <property type="match status" value="2"/>
</dbReference>
<proteinExistence type="evidence at transcript level"/>
<feature type="domain" description="RRM" evidence="4">
    <location>
        <begin position="173"/>
        <end position="248"/>
    </location>
</feature>
<dbReference type="GO" id="GO:0003723">
    <property type="term" value="F:RNA binding"/>
    <property type="evidence" value="ECO:0007669"/>
    <property type="project" value="UniProtKB-UniRule"/>
</dbReference>